<evidence type="ECO:0000313" key="2">
    <source>
        <dbReference type="EMBL" id="RYQ94475.1"/>
    </source>
</evidence>
<comment type="caution">
    <text evidence="2">The sequence shown here is derived from an EMBL/GenBank/DDBJ whole genome shotgun (WGS) entry which is preliminary data.</text>
</comment>
<dbReference type="AlphaFoldDB" id="A0A444XXS8"/>
<protein>
    <submittedName>
        <fullName evidence="2">Uncharacterized protein</fullName>
    </submittedName>
</protein>
<name>A0A444XXS8_ARAHY</name>
<gene>
    <name evidence="2" type="ORF">Ahy_B08g089392</name>
</gene>
<feature type="region of interest" description="Disordered" evidence="1">
    <location>
        <begin position="101"/>
        <end position="161"/>
    </location>
</feature>
<sequence length="161" mass="17571">MNEEGDVNAIYKVRVGAFLQHCKRLARVACMRENDFKNIEETTLLEMKNGVGTVGRCSIDGSEEGVRDPVAVRTKGTGRAQEPFGCRGRKRRKCSTCGIVGHRRTRCPSSPPSQPTCSQDPTEDIVPQSESQSHGPVAGDEDQSQRGSKTVRVIATPLTNN</sequence>
<accession>A0A444XXS8</accession>
<reference evidence="2 3" key="1">
    <citation type="submission" date="2019-01" db="EMBL/GenBank/DDBJ databases">
        <title>Sequencing of cultivated peanut Arachis hypogaea provides insights into genome evolution and oil improvement.</title>
        <authorList>
            <person name="Chen X."/>
        </authorList>
    </citation>
    <scope>NUCLEOTIDE SEQUENCE [LARGE SCALE GENOMIC DNA]</scope>
    <source>
        <strain evidence="3">cv. Fuhuasheng</strain>
        <tissue evidence="2">Leaves</tissue>
    </source>
</reference>
<evidence type="ECO:0000313" key="3">
    <source>
        <dbReference type="Proteomes" id="UP000289738"/>
    </source>
</evidence>
<dbReference type="Proteomes" id="UP000289738">
    <property type="component" value="Chromosome B08"/>
</dbReference>
<proteinExistence type="predicted"/>
<evidence type="ECO:0000256" key="1">
    <source>
        <dbReference type="SAM" id="MobiDB-lite"/>
    </source>
</evidence>
<keyword evidence="3" id="KW-1185">Reference proteome</keyword>
<dbReference type="EMBL" id="SDMP01000018">
    <property type="protein sequence ID" value="RYQ94475.1"/>
    <property type="molecule type" value="Genomic_DNA"/>
</dbReference>
<organism evidence="2 3">
    <name type="scientific">Arachis hypogaea</name>
    <name type="common">Peanut</name>
    <dbReference type="NCBI Taxonomy" id="3818"/>
    <lineage>
        <taxon>Eukaryota</taxon>
        <taxon>Viridiplantae</taxon>
        <taxon>Streptophyta</taxon>
        <taxon>Embryophyta</taxon>
        <taxon>Tracheophyta</taxon>
        <taxon>Spermatophyta</taxon>
        <taxon>Magnoliopsida</taxon>
        <taxon>eudicotyledons</taxon>
        <taxon>Gunneridae</taxon>
        <taxon>Pentapetalae</taxon>
        <taxon>rosids</taxon>
        <taxon>fabids</taxon>
        <taxon>Fabales</taxon>
        <taxon>Fabaceae</taxon>
        <taxon>Papilionoideae</taxon>
        <taxon>50 kb inversion clade</taxon>
        <taxon>dalbergioids sensu lato</taxon>
        <taxon>Dalbergieae</taxon>
        <taxon>Pterocarpus clade</taxon>
        <taxon>Arachis</taxon>
    </lineage>
</organism>